<evidence type="ECO:0008006" key="3">
    <source>
        <dbReference type="Google" id="ProtNLM"/>
    </source>
</evidence>
<accession>A0ABS5QAJ7</accession>
<evidence type="ECO:0000313" key="2">
    <source>
        <dbReference type="Proteomes" id="UP000766336"/>
    </source>
</evidence>
<keyword evidence="2" id="KW-1185">Reference proteome</keyword>
<reference evidence="1 2" key="1">
    <citation type="submission" date="2021-05" db="EMBL/GenBank/DDBJ databases">
        <title>Roseococcus sp. XZZS9, whole genome shotgun sequencing project.</title>
        <authorList>
            <person name="Zhao G."/>
            <person name="Shen L."/>
        </authorList>
    </citation>
    <scope>NUCLEOTIDE SEQUENCE [LARGE SCALE GENOMIC DNA]</scope>
    <source>
        <strain evidence="1 2">XZZS9</strain>
    </source>
</reference>
<dbReference type="EMBL" id="JAHCDA010000001">
    <property type="protein sequence ID" value="MBS7810527.1"/>
    <property type="molecule type" value="Genomic_DNA"/>
</dbReference>
<organism evidence="1 2">
    <name type="scientific">Roseococcus pinisoli</name>
    <dbReference type="NCBI Taxonomy" id="2835040"/>
    <lineage>
        <taxon>Bacteria</taxon>
        <taxon>Pseudomonadati</taxon>
        <taxon>Pseudomonadota</taxon>
        <taxon>Alphaproteobacteria</taxon>
        <taxon>Acetobacterales</taxon>
        <taxon>Roseomonadaceae</taxon>
        <taxon>Roseococcus</taxon>
    </lineage>
</organism>
<gene>
    <name evidence="1" type="ORF">KHU32_06235</name>
</gene>
<dbReference type="Proteomes" id="UP000766336">
    <property type="component" value="Unassembled WGS sequence"/>
</dbReference>
<comment type="caution">
    <text evidence="1">The sequence shown here is derived from an EMBL/GenBank/DDBJ whole genome shotgun (WGS) entry which is preliminary data.</text>
</comment>
<protein>
    <recommendedName>
        <fullName evidence="3">GpW protein</fullName>
    </recommendedName>
</protein>
<name>A0ABS5QAJ7_9PROT</name>
<dbReference type="RefSeq" id="WP_213669140.1">
    <property type="nucleotide sequence ID" value="NZ_JAHCDA010000001.1"/>
</dbReference>
<sequence>MTTEDIDAGIAALVKALSTGELKVRFADGREVTYQSAADIQSRLAALRRERAALLAGDAGPISRPRFYLVNAIR</sequence>
<proteinExistence type="predicted"/>
<evidence type="ECO:0000313" key="1">
    <source>
        <dbReference type="EMBL" id="MBS7810527.1"/>
    </source>
</evidence>
<dbReference type="NCBIfam" id="NF047331">
    <property type="entry name" value="phage_HTJ"/>
    <property type="match status" value="1"/>
</dbReference>